<evidence type="ECO:0000313" key="2">
    <source>
        <dbReference type="Proteomes" id="UP001558652"/>
    </source>
</evidence>
<sequence length="139" mass="15692">MASNLPSFLCHYNSYGWDIVNLLHSSMLPDVRRSALREMVGAYRDTLLETFKTFGHPADIVPTELDIVLEIRRLNFASFLVCCSHLPATLSPPGQGLDMEAIGQDSSTTVFHNAAMYTNEIYDRAIKDDIERFMDEGLF</sequence>
<keyword evidence="2" id="KW-1185">Reference proteome</keyword>
<comment type="caution">
    <text evidence="1">The sequence shown here is derived from an EMBL/GenBank/DDBJ whole genome shotgun (WGS) entry which is preliminary data.</text>
</comment>
<dbReference type="AlphaFoldDB" id="A0ABD0YXT0"/>
<dbReference type="EMBL" id="JBFDAA010000001">
    <property type="protein sequence ID" value="KAL1140747.1"/>
    <property type="molecule type" value="Genomic_DNA"/>
</dbReference>
<protein>
    <submittedName>
        <fullName evidence="1">Uncharacterized protein</fullName>
    </submittedName>
</protein>
<accession>A0ABD0YXT0</accession>
<organism evidence="1 2">
    <name type="scientific">Ranatra chinensis</name>
    <dbReference type="NCBI Taxonomy" id="642074"/>
    <lineage>
        <taxon>Eukaryota</taxon>
        <taxon>Metazoa</taxon>
        <taxon>Ecdysozoa</taxon>
        <taxon>Arthropoda</taxon>
        <taxon>Hexapoda</taxon>
        <taxon>Insecta</taxon>
        <taxon>Pterygota</taxon>
        <taxon>Neoptera</taxon>
        <taxon>Paraneoptera</taxon>
        <taxon>Hemiptera</taxon>
        <taxon>Heteroptera</taxon>
        <taxon>Panheteroptera</taxon>
        <taxon>Nepomorpha</taxon>
        <taxon>Nepidae</taxon>
        <taxon>Ranatrinae</taxon>
        <taxon>Ranatra</taxon>
    </lineage>
</organism>
<name>A0ABD0YXT0_9HEMI</name>
<proteinExistence type="predicted"/>
<gene>
    <name evidence="1" type="ORF">AAG570_000677</name>
</gene>
<evidence type="ECO:0000313" key="1">
    <source>
        <dbReference type="EMBL" id="KAL1140747.1"/>
    </source>
</evidence>
<reference evidence="1 2" key="1">
    <citation type="submission" date="2024-07" db="EMBL/GenBank/DDBJ databases">
        <title>Chromosome-level genome assembly of the water stick insect Ranatra chinensis (Heteroptera: Nepidae).</title>
        <authorList>
            <person name="Liu X."/>
        </authorList>
    </citation>
    <scope>NUCLEOTIDE SEQUENCE [LARGE SCALE GENOMIC DNA]</scope>
    <source>
        <strain evidence="1">Cailab_2021Rc</strain>
        <tissue evidence="1">Muscle</tissue>
    </source>
</reference>
<dbReference type="Proteomes" id="UP001558652">
    <property type="component" value="Unassembled WGS sequence"/>
</dbReference>